<name>A0A0L0UYX5_9BASI</name>
<accession>A0A0L0UYX5</accession>
<comment type="cofactor">
    <cofactor evidence="1">
        <name>a divalent metal cation</name>
        <dbReference type="ChEBI" id="CHEBI:60240"/>
    </cofactor>
</comment>
<dbReference type="GO" id="GO:0046872">
    <property type="term" value="F:metal ion binding"/>
    <property type="evidence" value="ECO:0007669"/>
    <property type="project" value="UniProtKB-KW"/>
</dbReference>
<keyword evidence="2" id="KW-0479">Metal-binding</keyword>
<dbReference type="Pfam" id="PF13359">
    <property type="entry name" value="DDE_Tnp_4"/>
    <property type="match status" value="1"/>
</dbReference>
<gene>
    <name evidence="4" type="ORF">PSTG_14351</name>
</gene>
<protein>
    <recommendedName>
        <fullName evidence="3">DDE Tnp4 domain-containing protein</fullName>
    </recommendedName>
</protein>
<dbReference type="InterPro" id="IPR027806">
    <property type="entry name" value="HARBI1_dom"/>
</dbReference>
<evidence type="ECO:0000256" key="2">
    <source>
        <dbReference type="ARBA" id="ARBA00022723"/>
    </source>
</evidence>
<proteinExistence type="predicted"/>
<dbReference type="OrthoDB" id="3233403at2759"/>
<evidence type="ECO:0000313" key="5">
    <source>
        <dbReference type="Proteomes" id="UP000054564"/>
    </source>
</evidence>
<sequence length="176" mass="19038">MVRFCKRQASIKAVESALENNVAVQAITDALGVDDNDGSDDADEDTSLDEEDLNEGNMLKWPDADAWKVTQQHYAKEGFDGCVGLINGSLIPIFDAPTKNGSDCCSRKGFCVIATLLICDTNRNIIYIHSGWPGCSHDARVMSNASVALNPNQFFLPGQYLLADSAFITTETVVSA</sequence>
<evidence type="ECO:0000259" key="3">
    <source>
        <dbReference type="Pfam" id="PF13359"/>
    </source>
</evidence>
<organism evidence="4 5">
    <name type="scientific">Puccinia striiformis f. sp. tritici PST-78</name>
    <dbReference type="NCBI Taxonomy" id="1165861"/>
    <lineage>
        <taxon>Eukaryota</taxon>
        <taxon>Fungi</taxon>
        <taxon>Dikarya</taxon>
        <taxon>Basidiomycota</taxon>
        <taxon>Pucciniomycotina</taxon>
        <taxon>Pucciniomycetes</taxon>
        <taxon>Pucciniales</taxon>
        <taxon>Pucciniaceae</taxon>
        <taxon>Puccinia</taxon>
    </lineage>
</organism>
<feature type="domain" description="DDE Tnp4" evidence="3">
    <location>
        <begin position="87"/>
        <end position="171"/>
    </location>
</feature>
<dbReference type="STRING" id="1165861.A0A0L0UYX5"/>
<reference evidence="5" key="1">
    <citation type="submission" date="2014-03" db="EMBL/GenBank/DDBJ databases">
        <title>The Genome Sequence of Puccinia striiformis f. sp. tritici PST-78.</title>
        <authorList>
            <consortium name="The Broad Institute Genome Sequencing Platform"/>
            <person name="Cuomo C."/>
            <person name="Hulbert S."/>
            <person name="Chen X."/>
            <person name="Walker B."/>
            <person name="Young S.K."/>
            <person name="Zeng Q."/>
            <person name="Gargeya S."/>
            <person name="Fitzgerald M."/>
            <person name="Haas B."/>
            <person name="Abouelleil A."/>
            <person name="Alvarado L."/>
            <person name="Arachchi H.M."/>
            <person name="Berlin A.M."/>
            <person name="Chapman S.B."/>
            <person name="Goldberg J."/>
            <person name="Griggs A."/>
            <person name="Gujja S."/>
            <person name="Hansen M."/>
            <person name="Howarth C."/>
            <person name="Imamovic A."/>
            <person name="Larimer J."/>
            <person name="McCowan C."/>
            <person name="Montmayeur A."/>
            <person name="Murphy C."/>
            <person name="Neiman D."/>
            <person name="Pearson M."/>
            <person name="Priest M."/>
            <person name="Roberts A."/>
            <person name="Saif S."/>
            <person name="Shea T."/>
            <person name="Sisk P."/>
            <person name="Sykes S."/>
            <person name="Wortman J."/>
            <person name="Nusbaum C."/>
            <person name="Birren B."/>
        </authorList>
    </citation>
    <scope>NUCLEOTIDE SEQUENCE [LARGE SCALE GENOMIC DNA]</scope>
    <source>
        <strain evidence="5">race PST-78</strain>
    </source>
</reference>
<evidence type="ECO:0000313" key="4">
    <source>
        <dbReference type="EMBL" id="KNE92257.1"/>
    </source>
</evidence>
<dbReference type="Proteomes" id="UP000054564">
    <property type="component" value="Unassembled WGS sequence"/>
</dbReference>
<dbReference type="AlphaFoldDB" id="A0A0L0UYX5"/>
<keyword evidence="5" id="KW-1185">Reference proteome</keyword>
<evidence type="ECO:0000256" key="1">
    <source>
        <dbReference type="ARBA" id="ARBA00001968"/>
    </source>
</evidence>
<dbReference type="EMBL" id="AJIL01000170">
    <property type="protein sequence ID" value="KNE92257.1"/>
    <property type="molecule type" value="Genomic_DNA"/>
</dbReference>
<comment type="caution">
    <text evidence="4">The sequence shown here is derived from an EMBL/GenBank/DDBJ whole genome shotgun (WGS) entry which is preliminary data.</text>
</comment>